<evidence type="ECO:0008006" key="2">
    <source>
        <dbReference type="Google" id="ProtNLM"/>
    </source>
</evidence>
<sequence>MTQVFIQNMKNLKKFFNLSLALTITSVSTIGNLHPAKAIDYECIARDFLVYTNDNSDTGITYVAYQGSYTSRPDRDPDLVLNNGNEYYKNGDNSVVMTWSAGGGYKYQIAVDTLKGEPTGVLTVKRYGRVILRRRCADGGP</sequence>
<reference evidence="1" key="2">
    <citation type="submission" date="2004-02" db="EMBL/GenBank/DDBJ databases">
        <authorList>
            <person name="Stowe-Evans E."/>
            <person name="Ford J."/>
            <person name="Kehoe D.M."/>
        </authorList>
    </citation>
    <scope>NUCLEOTIDE SEQUENCE</scope>
    <source>
        <strain evidence="1">FD33</strain>
    </source>
</reference>
<reference evidence="1" key="1">
    <citation type="journal article" date="2004" name="J. Bacteriol.">
        <title>Genomic DNA microarray analysis: identification of new genes regulated by light color in the cyanobacterium Fremyella diplosiphon.</title>
        <authorList>
            <person name="Stowe-Evans E.L."/>
            <person name="Ford J."/>
            <person name="Kehoe D.M."/>
        </authorList>
    </citation>
    <scope>NUCLEOTIDE SEQUENCE</scope>
    <source>
        <strain evidence="1">FD33</strain>
    </source>
</reference>
<accession>Q6H026</accession>
<dbReference type="AlphaFoldDB" id="Q6H026"/>
<dbReference type="EMBL" id="AY548455">
    <property type="protein sequence ID" value="AAT41943.1"/>
    <property type="molecule type" value="Genomic_DNA"/>
</dbReference>
<evidence type="ECO:0000313" key="1">
    <source>
        <dbReference type="EMBL" id="AAT41943.1"/>
    </source>
</evidence>
<name>Q6H026_MICDP</name>
<organism evidence="1">
    <name type="scientific">Microchaete diplosiphon</name>
    <name type="common">Fremyella diplosiphon</name>
    <dbReference type="NCBI Taxonomy" id="1197"/>
    <lineage>
        <taxon>Bacteria</taxon>
        <taxon>Bacillati</taxon>
        <taxon>Cyanobacteriota</taxon>
        <taxon>Cyanophyceae</taxon>
        <taxon>Nostocales</taxon>
        <taxon>Rivulariaceae</taxon>
        <taxon>Microchaete</taxon>
    </lineage>
</organism>
<proteinExistence type="predicted"/>
<protein>
    <recommendedName>
        <fullName evidence="2">Adhesin</fullName>
    </recommendedName>
</protein>